<feature type="region of interest" description="Disordered" evidence="1">
    <location>
        <begin position="230"/>
        <end position="252"/>
    </location>
</feature>
<feature type="transmembrane region" description="Helical" evidence="2">
    <location>
        <begin position="387"/>
        <end position="416"/>
    </location>
</feature>
<evidence type="ECO:0000256" key="2">
    <source>
        <dbReference type="SAM" id="Phobius"/>
    </source>
</evidence>
<feature type="compositionally biased region" description="Acidic residues" evidence="1">
    <location>
        <begin position="196"/>
        <end position="208"/>
    </location>
</feature>
<dbReference type="RefSeq" id="WP_145090441.1">
    <property type="nucleotide sequence ID" value="NZ_CP036274.1"/>
</dbReference>
<name>A0A517YDM0_9BACT</name>
<feature type="region of interest" description="Disordered" evidence="1">
    <location>
        <begin position="270"/>
        <end position="291"/>
    </location>
</feature>
<evidence type="ECO:0000256" key="1">
    <source>
        <dbReference type="SAM" id="MobiDB-lite"/>
    </source>
</evidence>
<sequence length="439" mass="45115">MAGKNLASSEAAAKLGVTEDQLATMRQKGEIFGVRTGSGWEFKVDEVERVLSERAGGSALNADDFDMTLAGLSSPSNVDANEAILVSEEELGQSPEGTNSTIIGKKKGAKSAADSDLKLASEPDMSGDGSNPLLDASGILGGSDLKLGGGSGTGSIKMSGSDVALGAGMELGEDDLQLSMDDEPAISKPPKKSAPIDDDDSDEIDLDSDSVGMASGSVIGSGIGSDLALRGGDSGINLKPTDSGLSLEEEPLDLGGSAVDSLELPEDDDVIALDDDSGDPDQATQLKQDDQFLLSTTDSLGDDESDSGSQVIALEDSESFDTDAATMLRSAGAAPMSEDPFASAQMVMEPFAESMPVAGGMGMAGMPGMAGQPVYVQVPVIEAPYSVWNVLGLFLVTIMLVCCGMLTVDILLNMWVFDSQSSMSMALMDAALSTFGLEK</sequence>
<dbReference type="OrthoDB" id="283946at2"/>
<accession>A0A517YDM0</accession>
<keyword evidence="2" id="KW-1133">Transmembrane helix</keyword>
<reference evidence="3 4" key="1">
    <citation type="submission" date="2019-02" db="EMBL/GenBank/DDBJ databases">
        <title>Deep-cultivation of Planctomycetes and their phenomic and genomic characterization uncovers novel biology.</title>
        <authorList>
            <person name="Wiegand S."/>
            <person name="Jogler M."/>
            <person name="Boedeker C."/>
            <person name="Pinto D."/>
            <person name="Vollmers J."/>
            <person name="Rivas-Marin E."/>
            <person name="Kohn T."/>
            <person name="Peeters S.H."/>
            <person name="Heuer A."/>
            <person name="Rast P."/>
            <person name="Oberbeckmann S."/>
            <person name="Bunk B."/>
            <person name="Jeske O."/>
            <person name="Meyerdierks A."/>
            <person name="Storesund J.E."/>
            <person name="Kallscheuer N."/>
            <person name="Luecker S."/>
            <person name="Lage O.M."/>
            <person name="Pohl T."/>
            <person name="Merkel B.J."/>
            <person name="Hornburger P."/>
            <person name="Mueller R.-W."/>
            <person name="Bruemmer F."/>
            <person name="Labrenz M."/>
            <person name="Spormann A.M."/>
            <person name="Op den Camp H."/>
            <person name="Overmann J."/>
            <person name="Amann R."/>
            <person name="Jetten M.S.M."/>
            <person name="Mascher T."/>
            <person name="Medema M.H."/>
            <person name="Devos D.P."/>
            <person name="Kaster A.-K."/>
            <person name="Ovreas L."/>
            <person name="Rohde M."/>
            <person name="Galperin M.Y."/>
            <person name="Jogler C."/>
        </authorList>
    </citation>
    <scope>NUCLEOTIDE SEQUENCE [LARGE SCALE GENOMIC DNA]</scope>
    <source>
        <strain evidence="3 4">ETA_A8</strain>
    </source>
</reference>
<keyword evidence="2" id="KW-0812">Transmembrane</keyword>
<dbReference type="Proteomes" id="UP000315017">
    <property type="component" value="Chromosome"/>
</dbReference>
<organism evidence="3 4">
    <name type="scientific">Anatilimnocola aggregata</name>
    <dbReference type="NCBI Taxonomy" id="2528021"/>
    <lineage>
        <taxon>Bacteria</taxon>
        <taxon>Pseudomonadati</taxon>
        <taxon>Planctomycetota</taxon>
        <taxon>Planctomycetia</taxon>
        <taxon>Pirellulales</taxon>
        <taxon>Pirellulaceae</taxon>
        <taxon>Anatilimnocola</taxon>
    </lineage>
</organism>
<dbReference type="EMBL" id="CP036274">
    <property type="protein sequence ID" value="QDU28335.1"/>
    <property type="molecule type" value="Genomic_DNA"/>
</dbReference>
<evidence type="ECO:0000313" key="4">
    <source>
        <dbReference type="Proteomes" id="UP000315017"/>
    </source>
</evidence>
<dbReference type="KEGG" id="aagg:ETAA8_34350"/>
<feature type="region of interest" description="Disordered" evidence="1">
    <location>
        <begin position="167"/>
        <end position="217"/>
    </location>
</feature>
<evidence type="ECO:0008006" key="5">
    <source>
        <dbReference type="Google" id="ProtNLM"/>
    </source>
</evidence>
<keyword evidence="2" id="KW-0472">Membrane</keyword>
<gene>
    <name evidence="3" type="ORF">ETAA8_34350</name>
</gene>
<dbReference type="AlphaFoldDB" id="A0A517YDM0"/>
<protein>
    <recommendedName>
        <fullName evidence="5">Helix-turn-helix domain-containing protein</fullName>
    </recommendedName>
</protein>
<feature type="compositionally biased region" description="Acidic residues" evidence="1">
    <location>
        <begin position="270"/>
        <end position="279"/>
    </location>
</feature>
<evidence type="ECO:0000313" key="3">
    <source>
        <dbReference type="EMBL" id="QDU28335.1"/>
    </source>
</evidence>
<feature type="compositionally biased region" description="Acidic residues" evidence="1">
    <location>
        <begin position="171"/>
        <end position="184"/>
    </location>
</feature>
<feature type="region of interest" description="Disordered" evidence="1">
    <location>
        <begin position="87"/>
        <end position="138"/>
    </location>
</feature>
<keyword evidence="4" id="KW-1185">Reference proteome</keyword>
<proteinExistence type="predicted"/>